<sequence>MFPCLKACPDGFSAISSRGLKQHQSKCQAFLKQSEAAYERRKSTAISSKVKRTKLKERKARLNSTALEENATPGASTSALENDAPYNLEDQPMDHDFNAFELSPPLFPQPISTPPRPSPPSPPPQLTQAGRPKRKERRPARYLDVNPEPLAPVEEDEQPSALLPRLRLIDLHRSGETNGASPPSMQVPPPAPVHRNESVEMLMNWKDTGAITKSDAEVNRLVKDVLLDPSFKLEDLHGFNVARENRESDAADNQSPFLDSFQTANIDIEIPSGTKGIPPATFSVPGLLYRKLTAVIEAAFSSPLAPHFHLSPFKLFHVSPSGKEERVFSELYNSDVLIEEHDKVQRAPLPPDDPDCKREKIVFGLMIWSDSTHLANFGTAKLWPIYSLFAGISKYIRSQPNSGACQHIAYIPSLPDSFQDFASSFFSKWSTQKKDLLTHCRRELMHGVWKFLLNDDFVHAHKYGMVVKCADGIERRVYPRILTYSADYPEKVLLATIRDKGLCPCPRCLVQKSKLDQTGTAYDRNTRLKNGRKYLLDCVQIARNAVYKLAAAISGTVVNRLLKPTSSVPTVNAFIDRLGVDFDISRMLVVDLLHEFELGVWKALFTHLIRVLYAAASDGSLVTELDRRFRDMPTFGTSTIRRFATNASEMKKLAARDFEDLLQCSIPAFDGLLDEPYNSMAIMLLYRTAEWHAFAKFRLHTESTLQHLEELTTEFGRLMRKFRDVASSAFVTLELPKETGARQRRQQSGKGKKVAANNTTARKPKGLNLFTYKWHALGDYVKAVRLFGGTDGFSTQVGELAHKIVKRLYGMTNKRNAERQIARRYRRLERASLAYDRKRLHGHKQPKATKQGDADGGGDPDLRYHISASKYDHQDIFGTIRSNKGDPAYHKFLPKLQDHLLGRIVGREFDGDMHEEFADSDRNSIRFIGNKIYSVRTCNVYYTSYDLQRQCDTINPHSHPDIMLRSPVAGGDDPYWYARVIGVYHANIWVENSAIPEGRNARRMDFLWVRWFGEVPGYRSGIRRARLPKVGFVESTDDYAFSFIDPANVIRGCHLIPAFNDGRSSALLPHPRSAARRLNPQDDDDWSNFYVNIFVDRDMMMRYFGGGIGHLNNTPPQQARGSDLFDLNSNETAMEDEDNDSCDGASGGENAAMSEGEVEVGENDEEGASEDGDDGDSNGDYDYDGIDEDEASACSSDDDEEDDHGYATS</sequence>
<comment type="caution">
    <text evidence="2">The sequence shown here is derived from an EMBL/GenBank/DDBJ whole genome shotgun (WGS) entry which is preliminary data.</text>
</comment>
<evidence type="ECO:0000313" key="2">
    <source>
        <dbReference type="EMBL" id="KAF5316669.1"/>
    </source>
</evidence>
<reference evidence="2 3" key="1">
    <citation type="journal article" date="2020" name="ISME J.">
        <title>Uncovering the hidden diversity of litter-decomposition mechanisms in mushroom-forming fungi.</title>
        <authorList>
            <person name="Floudas D."/>
            <person name="Bentzer J."/>
            <person name="Ahren D."/>
            <person name="Johansson T."/>
            <person name="Persson P."/>
            <person name="Tunlid A."/>
        </authorList>
    </citation>
    <scope>NUCLEOTIDE SEQUENCE [LARGE SCALE GENOMIC DNA]</scope>
    <source>
        <strain evidence="2 3">CBS 101986</strain>
    </source>
</reference>
<protein>
    <recommendedName>
        <fullName evidence="4">C2H2-type domain-containing protein</fullName>
    </recommendedName>
</protein>
<feature type="compositionally biased region" description="Acidic residues" evidence="1">
    <location>
        <begin position="1156"/>
        <end position="1203"/>
    </location>
</feature>
<feature type="region of interest" description="Disordered" evidence="1">
    <location>
        <begin position="1133"/>
        <end position="1209"/>
    </location>
</feature>
<accession>A0A8H5B4P0</accession>
<gene>
    <name evidence="2" type="ORF">D9619_006659</name>
</gene>
<dbReference type="AlphaFoldDB" id="A0A8H5B4P0"/>
<evidence type="ECO:0000313" key="3">
    <source>
        <dbReference type="Proteomes" id="UP000567179"/>
    </source>
</evidence>
<organism evidence="2 3">
    <name type="scientific">Psilocybe cf. subviscida</name>
    <dbReference type="NCBI Taxonomy" id="2480587"/>
    <lineage>
        <taxon>Eukaryota</taxon>
        <taxon>Fungi</taxon>
        <taxon>Dikarya</taxon>
        <taxon>Basidiomycota</taxon>
        <taxon>Agaricomycotina</taxon>
        <taxon>Agaricomycetes</taxon>
        <taxon>Agaricomycetidae</taxon>
        <taxon>Agaricales</taxon>
        <taxon>Agaricineae</taxon>
        <taxon>Strophariaceae</taxon>
        <taxon>Psilocybe</taxon>
    </lineage>
</organism>
<evidence type="ECO:0008006" key="4">
    <source>
        <dbReference type="Google" id="ProtNLM"/>
    </source>
</evidence>
<feature type="compositionally biased region" description="Pro residues" evidence="1">
    <location>
        <begin position="105"/>
        <end position="125"/>
    </location>
</feature>
<name>A0A8H5B4P0_9AGAR</name>
<proteinExistence type="predicted"/>
<feature type="compositionally biased region" description="Basic residues" evidence="1">
    <location>
        <begin position="131"/>
        <end position="140"/>
    </location>
</feature>
<dbReference type="InterPro" id="IPR041078">
    <property type="entry name" value="Plavaka"/>
</dbReference>
<evidence type="ECO:0000256" key="1">
    <source>
        <dbReference type="SAM" id="MobiDB-lite"/>
    </source>
</evidence>
<feature type="compositionally biased region" description="Basic residues" evidence="1">
    <location>
        <begin position="742"/>
        <end position="753"/>
    </location>
</feature>
<keyword evidence="3" id="KW-1185">Reference proteome</keyword>
<feature type="region of interest" description="Disordered" evidence="1">
    <location>
        <begin position="737"/>
        <end position="760"/>
    </location>
</feature>
<feature type="compositionally biased region" description="Basic residues" evidence="1">
    <location>
        <begin position="838"/>
        <end position="847"/>
    </location>
</feature>
<feature type="compositionally biased region" description="Polar residues" evidence="1">
    <location>
        <begin position="62"/>
        <end position="80"/>
    </location>
</feature>
<feature type="region of interest" description="Disordered" evidence="1">
    <location>
        <begin position="60"/>
        <end position="161"/>
    </location>
</feature>
<dbReference type="Proteomes" id="UP000567179">
    <property type="component" value="Unassembled WGS sequence"/>
</dbReference>
<dbReference type="Pfam" id="PF18759">
    <property type="entry name" value="Plavaka"/>
    <property type="match status" value="1"/>
</dbReference>
<dbReference type="OrthoDB" id="3183767at2759"/>
<dbReference type="EMBL" id="JAACJJ010000042">
    <property type="protein sequence ID" value="KAF5316669.1"/>
    <property type="molecule type" value="Genomic_DNA"/>
</dbReference>
<feature type="region of interest" description="Disordered" evidence="1">
    <location>
        <begin position="836"/>
        <end position="859"/>
    </location>
</feature>